<feature type="disulfide bond" evidence="1">
    <location>
        <begin position="149"/>
        <end position="214"/>
    </location>
</feature>
<feature type="disulfide bond" evidence="1">
    <location>
        <begin position="144"/>
        <end position="231"/>
    </location>
</feature>
<name>A0AAD7ZSI9_DIPPU</name>
<sequence length="241" mass="25328">MFKFAVVAVLLGVAQCKEFIFVNQHSDTIWVGTLGNAGLAAPSNGGFSLAAGEQKSISTDDSWAGRFWGRTGCNSGTQHCDSGDCGNKLECAGAGGIPPVTLIEFTLNGWQGLDYYDVSLVDGFNVAAQAQPVNKGVGSSQYDCGTAGCTANLDPGCPEQLKVYGSSGSVVACSSSCTKYATDQYCCRNAYGTPATCNINDWAVNSASYFKANCPGAYSYAYDDTTSTYTCTDSAYRITFH</sequence>
<dbReference type="EMBL" id="JASPKZ010007315">
    <property type="protein sequence ID" value="KAJ9585053.1"/>
    <property type="molecule type" value="Genomic_DNA"/>
</dbReference>
<comment type="caution">
    <text evidence="3">The sequence shown here is derived from an EMBL/GenBank/DDBJ whole genome shotgun (WGS) entry which is preliminary data.</text>
</comment>
<evidence type="ECO:0000313" key="3">
    <source>
        <dbReference type="EMBL" id="KAJ9585053.1"/>
    </source>
</evidence>
<dbReference type="Proteomes" id="UP001233999">
    <property type="component" value="Unassembled WGS sequence"/>
</dbReference>
<dbReference type="AlphaFoldDB" id="A0AAD7ZSI9"/>
<evidence type="ECO:0008006" key="5">
    <source>
        <dbReference type="Google" id="ProtNLM"/>
    </source>
</evidence>
<keyword evidence="1" id="KW-1015">Disulfide bond</keyword>
<dbReference type="Pfam" id="PF00314">
    <property type="entry name" value="Thaumatin"/>
    <property type="match status" value="1"/>
</dbReference>
<keyword evidence="4" id="KW-1185">Reference proteome</keyword>
<dbReference type="CDD" id="cd09218">
    <property type="entry name" value="TLP-PA"/>
    <property type="match status" value="1"/>
</dbReference>
<protein>
    <recommendedName>
        <fullName evidence="5">Thaumatin-like protein</fullName>
    </recommendedName>
</protein>
<evidence type="ECO:0000313" key="4">
    <source>
        <dbReference type="Proteomes" id="UP001233999"/>
    </source>
</evidence>
<feature type="disulfide bond" evidence="1">
    <location>
        <begin position="187"/>
        <end position="197"/>
    </location>
</feature>
<dbReference type="PANTHER" id="PTHR31048">
    <property type="entry name" value="OS03G0233200 PROTEIN"/>
    <property type="match status" value="1"/>
</dbReference>
<reference evidence="3" key="2">
    <citation type="submission" date="2023-05" db="EMBL/GenBank/DDBJ databases">
        <authorList>
            <person name="Fouks B."/>
        </authorList>
    </citation>
    <scope>NUCLEOTIDE SEQUENCE</scope>
    <source>
        <strain evidence="3">Stay&amp;Tobe</strain>
        <tissue evidence="3">Testes</tissue>
    </source>
</reference>
<feature type="chain" id="PRO_5042289261" description="Thaumatin-like protein" evidence="2">
    <location>
        <begin position="17"/>
        <end position="241"/>
    </location>
</feature>
<evidence type="ECO:0000256" key="1">
    <source>
        <dbReference type="PIRSR" id="PIRSR002703-1"/>
    </source>
</evidence>
<keyword evidence="2" id="KW-0732">Signal</keyword>
<dbReference type="InterPro" id="IPR037176">
    <property type="entry name" value="Osmotin/thaumatin-like_sf"/>
</dbReference>
<proteinExistence type="predicted"/>
<feature type="disulfide bond" evidence="1">
    <location>
        <begin position="73"/>
        <end position="80"/>
    </location>
</feature>
<feature type="disulfide bond" evidence="1">
    <location>
        <begin position="85"/>
        <end position="91"/>
    </location>
</feature>
<dbReference type="Gene3D" id="2.60.110.10">
    <property type="entry name" value="Thaumatin"/>
    <property type="match status" value="1"/>
</dbReference>
<dbReference type="SUPFAM" id="SSF49870">
    <property type="entry name" value="Osmotin, thaumatin-like protein"/>
    <property type="match status" value="1"/>
</dbReference>
<organism evidence="3 4">
    <name type="scientific">Diploptera punctata</name>
    <name type="common">Pacific beetle cockroach</name>
    <dbReference type="NCBI Taxonomy" id="6984"/>
    <lineage>
        <taxon>Eukaryota</taxon>
        <taxon>Metazoa</taxon>
        <taxon>Ecdysozoa</taxon>
        <taxon>Arthropoda</taxon>
        <taxon>Hexapoda</taxon>
        <taxon>Insecta</taxon>
        <taxon>Pterygota</taxon>
        <taxon>Neoptera</taxon>
        <taxon>Polyneoptera</taxon>
        <taxon>Dictyoptera</taxon>
        <taxon>Blattodea</taxon>
        <taxon>Blaberoidea</taxon>
        <taxon>Blaberidae</taxon>
        <taxon>Diplopterinae</taxon>
        <taxon>Diploptera</taxon>
    </lineage>
</organism>
<feature type="disulfide bond" evidence="1">
    <location>
        <begin position="157"/>
        <end position="173"/>
    </location>
</feature>
<evidence type="ECO:0000256" key="2">
    <source>
        <dbReference type="SAM" id="SignalP"/>
    </source>
</evidence>
<reference evidence="3" key="1">
    <citation type="journal article" date="2023" name="IScience">
        <title>Live-bearing cockroach genome reveals convergent evolutionary mechanisms linked to viviparity in insects and beyond.</title>
        <authorList>
            <person name="Fouks B."/>
            <person name="Harrison M.C."/>
            <person name="Mikhailova A.A."/>
            <person name="Marchal E."/>
            <person name="English S."/>
            <person name="Carruthers M."/>
            <person name="Jennings E.C."/>
            <person name="Chiamaka E.L."/>
            <person name="Frigard R.A."/>
            <person name="Pippel M."/>
            <person name="Attardo G.M."/>
            <person name="Benoit J.B."/>
            <person name="Bornberg-Bauer E."/>
            <person name="Tobe S.S."/>
        </authorList>
    </citation>
    <scope>NUCLEOTIDE SEQUENCE</scope>
    <source>
        <strain evidence="3">Stay&amp;Tobe</strain>
    </source>
</reference>
<dbReference type="PIRSF" id="PIRSF002703">
    <property type="entry name" value="Thaumatin"/>
    <property type="match status" value="1"/>
</dbReference>
<gene>
    <name evidence="3" type="ORF">L9F63_020608</name>
</gene>
<feature type="disulfide bond" evidence="1">
    <location>
        <begin position="177"/>
        <end position="186"/>
    </location>
</feature>
<dbReference type="PROSITE" id="PS51367">
    <property type="entry name" value="THAUMATIN_2"/>
    <property type="match status" value="1"/>
</dbReference>
<dbReference type="SMART" id="SM00205">
    <property type="entry name" value="THN"/>
    <property type="match status" value="1"/>
</dbReference>
<feature type="signal peptide" evidence="2">
    <location>
        <begin position="1"/>
        <end position="16"/>
    </location>
</feature>
<dbReference type="FunFam" id="2.60.110.10:FF:000004">
    <property type="entry name" value="THAUMATIN-LIKE PROTEIN 1"/>
    <property type="match status" value="1"/>
</dbReference>
<dbReference type="PRINTS" id="PR00347">
    <property type="entry name" value="THAUMATIN"/>
</dbReference>
<accession>A0AAD7ZSI9</accession>
<dbReference type="InterPro" id="IPR001938">
    <property type="entry name" value="Thaumatin"/>
</dbReference>